<dbReference type="InterPro" id="IPR001647">
    <property type="entry name" value="HTH_TetR"/>
</dbReference>
<dbReference type="Pfam" id="PF17940">
    <property type="entry name" value="TetR_C_31"/>
    <property type="match status" value="1"/>
</dbReference>
<dbReference type="Proteomes" id="UP001595872">
    <property type="component" value="Unassembled WGS sequence"/>
</dbReference>
<dbReference type="Pfam" id="PF00440">
    <property type="entry name" value="TetR_N"/>
    <property type="match status" value="1"/>
</dbReference>
<reference evidence="5" key="1">
    <citation type="journal article" date="2019" name="Int. J. Syst. Evol. Microbiol.">
        <title>The Global Catalogue of Microorganisms (GCM) 10K type strain sequencing project: providing services to taxonomists for standard genome sequencing and annotation.</title>
        <authorList>
            <consortium name="The Broad Institute Genomics Platform"/>
            <consortium name="The Broad Institute Genome Sequencing Center for Infectious Disease"/>
            <person name="Wu L."/>
            <person name="Ma J."/>
        </authorList>
    </citation>
    <scope>NUCLEOTIDE SEQUENCE [LARGE SCALE GENOMIC DNA]</scope>
    <source>
        <strain evidence="5">KLKA75</strain>
    </source>
</reference>
<feature type="domain" description="HTH tetR-type" evidence="3">
    <location>
        <begin position="7"/>
        <end position="67"/>
    </location>
</feature>
<evidence type="ECO:0000313" key="4">
    <source>
        <dbReference type="EMBL" id="MFC4909728.1"/>
    </source>
</evidence>
<dbReference type="RefSeq" id="WP_378257441.1">
    <property type="nucleotide sequence ID" value="NZ_JBHSIT010000005.1"/>
</dbReference>
<evidence type="ECO:0000256" key="2">
    <source>
        <dbReference type="PROSITE-ProRule" id="PRU00335"/>
    </source>
</evidence>
<evidence type="ECO:0000259" key="3">
    <source>
        <dbReference type="PROSITE" id="PS50977"/>
    </source>
</evidence>
<keyword evidence="1 2" id="KW-0238">DNA-binding</keyword>
<dbReference type="EMBL" id="JBHSIT010000005">
    <property type="protein sequence ID" value="MFC4909728.1"/>
    <property type="molecule type" value="Genomic_DNA"/>
</dbReference>
<dbReference type="InterPro" id="IPR041583">
    <property type="entry name" value="TetR_C_31"/>
</dbReference>
<dbReference type="PROSITE" id="PS50977">
    <property type="entry name" value="HTH_TETR_2"/>
    <property type="match status" value="1"/>
</dbReference>
<gene>
    <name evidence="4" type="ORF">ACFPCY_20565</name>
</gene>
<keyword evidence="5" id="KW-1185">Reference proteome</keyword>
<dbReference type="InterPro" id="IPR009057">
    <property type="entry name" value="Homeodomain-like_sf"/>
</dbReference>
<protein>
    <submittedName>
        <fullName evidence="4">TetR/AcrR family transcriptional regulator</fullName>
    </submittedName>
</protein>
<name>A0ABV9U2J0_9ACTN</name>
<evidence type="ECO:0000313" key="5">
    <source>
        <dbReference type="Proteomes" id="UP001595872"/>
    </source>
</evidence>
<accession>A0ABV9U2J0</accession>
<dbReference type="Gene3D" id="1.10.357.10">
    <property type="entry name" value="Tetracycline Repressor, domain 2"/>
    <property type="match status" value="1"/>
</dbReference>
<organism evidence="4 5">
    <name type="scientific">Actinomadura gamaensis</name>
    <dbReference type="NCBI Taxonomy" id="1763541"/>
    <lineage>
        <taxon>Bacteria</taxon>
        <taxon>Bacillati</taxon>
        <taxon>Actinomycetota</taxon>
        <taxon>Actinomycetes</taxon>
        <taxon>Streptosporangiales</taxon>
        <taxon>Thermomonosporaceae</taxon>
        <taxon>Actinomadura</taxon>
    </lineage>
</organism>
<sequence>MTPPENLLRRRALADAAIEILGTRGIHQLSHRAVDDMAGVPAGTASNYFRNRDGLLQAAARRAVELHLEEMRQEVQAGAGAPRAAIGREGLADLIGQSLYRAATLRRTRFQAVFELALEATRSPALGDALYGLAAAAVETTLGHHRALGFDTDPEQVQALITLYSGTLFTLVTGPPQAVTPDIARTLAGYMVNGVLGGANV</sequence>
<dbReference type="SUPFAM" id="SSF46689">
    <property type="entry name" value="Homeodomain-like"/>
    <property type="match status" value="1"/>
</dbReference>
<feature type="DNA-binding region" description="H-T-H motif" evidence="2">
    <location>
        <begin position="30"/>
        <end position="49"/>
    </location>
</feature>
<proteinExistence type="predicted"/>
<comment type="caution">
    <text evidence="4">The sequence shown here is derived from an EMBL/GenBank/DDBJ whole genome shotgun (WGS) entry which is preliminary data.</text>
</comment>
<evidence type="ECO:0000256" key="1">
    <source>
        <dbReference type="ARBA" id="ARBA00023125"/>
    </source>
</evidence>